<comment type="subcellular location">
    <subcellularLocation>
        <location evidence="1">Nucleus</location>
    </subcellularLocation>
</comment>
<evidence type="ECO:0000256" key="6">
    <source>
        <dbReference type="RuleBase" id="RU004020"/>
    </source>
</evidence>
<comment type="similarity">
    <text evidence="6">Belongs to the HSF family.</text>
</comment>
<evidence type="ECO:0000259" key="7">
    <source>
        <dbReference type="SMART" id="SM00415"/>
    </source>
</evidence>
<feature type="non-terminal residue" evidence="8">
    <location>
        <position position="128"/>
    </location>
</feature>
<dbReference type="OrthoDB" id="60033at2759"/>
<dbReference type="AlphaFoldDB" id="A0A9W8E6G9"/>
<dbReference type="InterPro" id="IPR000232">
    <property type="entry name" value="HSF_DNA-bd"/>
</dbReference>
<dbReference type="SUPFAM" id="SSF46785">
    <property type="entry name" value="Winged helix' DNA-binding domain"/>
    <property type="match status" value="1"/>
</dbReference>
<dbReference type="InterPro" id="IPR036390">
    <property type="entry name" value="WH_DNA-bd_sf"/>
</dbReference>
<dbReference type="PANTHER" id="PTHR10015">
    <property type="entry name" value="HEAT SHOCK TRANSCRIPTION FACTOR"/>
    <property type="match status" value="1"/>
</dbReference>
<keyword evidence="9" id="KW-1185">Reference proteome</keyword>
<keyword evidence="2" id="KW-0805">Transcription regulation</keyword>
<gene>
    <name evidence="8" type="ORF">IWQ62_003507</name>
</gene>
<evidence type="ECO:0000256" key="1">
    <source>
        <dbReference type="ARBA" id="ARBA00004123"/>
    </source>
</evidence>
<dbReference type="Pfam" id="PF00447">
    <property type="entry name" value="HSF_DNA-bind"/>
    <property type="match status" value="1"/>
</dbReference>
<evidence type="ECO:0000256" key="5">
    <source>
        <dbReference type="ARBA" id="ARBA00023242"/>
    </source>
</evidence>
<sequence length="128" mass="14994">MNATVAPYSTPLGDRDATASYNMEVKTIPPFAAKLFESLDKSEFAHCIKWDPTGTMLHVTDCKEFTKTVLPVYFKTRMFNSFVRQLHIYGFTRKSDARKNRGENMKNQCVFQHPYFQKDRRDLLHHIK</sequence>
<keyword evidence="3" id="KW-0238">DNA-binding</keyword>
<evidence type="ECO:0000313" key="8">
    <source>
        <dbReference type="EMBL" id="KAJ1962497.1"/>
    </source>
</evidence>
<keyword evidence="4" id="KW-0804">Transcription</keyword>
<protein>
    <recommendedName>
        <fullName evidence="7">HSF-type DNA-binding domain-containing protein</fullName>
    </recommendedName>
</protein>
<dbReference type="GO" id="GO:0005634">
    <property type="term" value="C:nucleus"/>
    <property type="evidence" value="ECO:0007669"/>
    <property type="project" value="UniProtKB-SubCell"/>
</dbReference>
<dbReference type="PRINTS" id="PR00056">
    <property type="entry name" value="HSFDOMAIN"/>
</dbReference>
<name>A0A9W8E6G9_9FUNG</name>
<dbReference type="PANTHER" id="PTHR10015:SF206">
    <property type="entry name" value="HSF-TYPE DNA-BINDING DOMAIN-CONTAINING PROTEIN"/>
    <property type="match status" value="1"/>
</dbReference>
<reference evidence="8" key="1">
    <citation type="submission" date="2022-07" db="EMBL/GenBank/DDBJ databases">
        <title>Phylogenomic reconstructions and comparative analyses of Kickxellomycotina fungi.</title>
        <authorList>
            <person name="Reynolds N.K."/>
            <person name="Stajich J.E."/>
            <person name="Barry K."/>
            <person name="Grigoriev I.V."/>
            <person name="Crous P."/>
            <person name="Smith M.E."/>
        </authorList>
    </citation>
    <scope>NUCLEOTIDE SEQUENCE</scope>
    <source>
        <strain evidence="8">RSA 1196</strain>
    </source>
</reference>
<evidence type="ECO:0000313" key="9">
    <source>
        <dbReference type="Proteomes" id="UP001150925"/>
    </source>
</evidence>
<dbReference type="SMART" id="SM00415">
    <property type="entry name" value="HSF"/>
    <property type="match status" value="1"/>
</dbReference>
<evidence type="ECO:0000256" key="4">
    <source>
        <dbReference type="ARBA" id="ARBA00023163"/>
    </source>
</evidence>
<dbReference type="GO" id="GO:0003700">
    <property type="term" value="F:DNA-binding transcription factor activity"/>
    <property type="evidence" value="ECO:0007669"/>
    <property type="project" value="InterPro"/>
</dbReference>
<dbReference type="FunFam" id="1.10.10.10:FF:000027">
    <property type="entry name" value="Heat shock transcription factor 1"/>
    <property type="match status" value="1"/>
</dbReference>
<dbReference type="InterPro" id="IPR036388">
    <property type="entry name" value="WH-like_DNA-bd_sf"/>
</dbReference>
<feature type="domain" description="HSF-type DNA-binding" evidence="7">
    <location>
        <begin position="27"/>
        <end position="128"/>
    </location>
</feature>
<evidence type="ECO:0000256" key="3">
    <source>
        <dbReference type="ARBA" id="ARBA00023125"/>
    </source>
</evidence>
<dbReference type="Gene3D" id="1.10.10.10">
    <property type="entry name" value="Winged helix-like DNA-binding domain superfamily/Winged helix DNA-binding domain"/>
    <property type="match status" value="1"/>
</dbReference>
<dbReference type="Proteomes" id="UP001150925">
    <property type="component" value="Unassembled WGS sequence"/>
</dbReference>
<organism evidence="8 9">
    <name type="scientific">Dispira parvispora</name>
    <dbReference type="NCBI Taxonomy" id="1520584"/>
    <lineage>
        <taxon>Eukaryota</taxon>
        <taxon>Fungi</taxon>
        <taxon>Fungi incertae sedis</taxon>
        <taxon>Zoopagomycota</taxon>
        <taxon>Kickxellomycotina</taxon>
        <taxon>Dimargaritomycetes</taxon>
        <taxon>Dimargaritales</taxon>
        <taxon>Dimargaritaceae</taxon>
        <taxon>Dispira</taxon>
    </lineage>
</organism>
<accession>A0A9W8E6G9</accession>
<proteinExistence type="inferred from homology"/>
<keyword evidence="5" id="KW-0539">Nucleus</keyword>
<evidence type="ECO:0000256" key="2">
    <source>
        <dbReference type="ARBA" id="ARBA00023015"/>
    </source>
</evidence>
<dbReference type="EMBL" id="JANBPY010000955">
    <property type="protein sequence ID" value="KAJ1962497.1"/>
    <property type="molecule type" value="Genomic_DNA"/>
</dbReference>
<comment type="caution">
    <text evidence="8">The sequence shown here is derived from an EMBL/GenBank/DDBJ whole genome shotgun (WGS) entry which is preliminary data.</text>
</comment>
<dbReference type="GO" id="GO:0043565">
    <property type="term" value="F:sequence-specific DNA binding"/>
    <property type="evidence" value="ECO:0007669"/>
    <property type="project" value="InterPro"/>
</dbReference>